<sequence>DMKLISKALKISTEQKKIERKVYESMLKAFQQPKNTLKVPNSSPIYKPVDLEGAKISFKFLGKEECDWLFADSSKIRTRVFEGNENEKELFRMNDKLQKTLRKLTHTGEKPYQCPRKHLNCFKRFSRKDQVLRHLRRKHKEVMSKLSDADTVIIDDFNLDENLIPIIAENNKNNALNNLKLKKPLNISIDTSILTSKNENSNENFLFKDDSPNDISNFFTEFRKLQKDEQKISESKNNDKIEGEDSTSSPTNLKNLTLNTKEINQTYNLFNPTISENNVINSPFPVSRVQSPFQDSPMSTTFTSHPLHSPFPHFTNATPHSPYPQVNSPFNQKSNSYHNSPYQHSPYPQTHSPFLQDPLMSPFQVQSPAFPFPPQRRPFSTPLPESFSVSNFPNNSQANLQQQQLQQSSVQRSLFHPLPIRSATVRPKYPSPPNQFPSLDFSQQIIYNQLQQQQQQQQQSPIIPQQYNSSGIVDQPYFFLPTPPVTSPFVNADPPDPFEGYYEKFFDD</sequence>
<evidence type="ECO:0000313" key="10">
    <source>
        <dbReference type="EMBL" id="KAJ3210009.1"/>
    </source>
</evidence>
<protein>
    <recommendedName>
        <fullName evidence="9">C2H2-type domain-containing protein</fullName>
    </recommendedName>
</protein>
<evidence type="ECO:0000256" key="2">
    <source>
        <dbReference type="ARBA" id="ARBA00022723"/>
    </source>
</evidence>
<feature type="compositionally biased region" description="Polar residues" evidence="8">
    <location>
        <begin position="246"/>
        <end position="256"/>
    </location>
</feature>
<dbReference type="InterPro" id="IPR013087">
    <property type="entry name" value="Znf_C2H2_type"/>
</dbReference>
<proteinExistence type="predicted"/>
<dbReference type="GO" id="GO:0000785">
    <property type="term" value="C:chromatin"/>
    <property type="evidence" value="ECO:0007669"/>
    <property type="project" value="TreeGrafter"/>
</dbReference>
<comment type="subcellular location">
    <subcellularLocation>
        <location evidence="1">Nucleus</location>
    </subcellularLocation>
</comment>
<evidence type="ECO:0000256" key="8">
    <source>
        <dbReference type="SAM" id="MobiDB-lite"/>
    </source>
</evidence>
<dbReference type="Proteomes" id="UP001211065">
    <property type="component" value="Unassembled WGS sequence"/>
</dbReference>
<feature type="compositionally biased region" description="Low complexity" evidence="8">
    <location>
        <begin position="394"/>
        <end position="411"/>
    </location>
</feature>
<feature type="domain" description="C2H2-type" evidence="9">
    <location>
        <begin position="112"/>
        <end position="139"/>
    </location>
</feature>
<evidence type="ECO:0000256" key="3">
    <source>
        <dbReference type="ARBA" id="ARBA00022737"/>
    </source>
</evidence>
<feature type="region of interest" description="Disordered" evidence="8">
    <location>
        <begin position="227"/>
        <end position="256"/>
    </location>
</feature>
<feature type="non-terminal residue" evidence="10">
    <location>
        <position position="508"/>
    </location>
</feature>
<keyword evidence="3" id="KW-0677">Repeat</keyword>
<dbReference type="InterPro" id="IPR051059">
    <property type="entry name" value="VerF-like"/>
</dbReference>
<dbReference type="GO" id="GO:0005634">
    <property type="term" value="C:nucleus"/>
    <property type="evidence" value="ECO:0007669"/>
    <property type="project" value="UniProtKB-SubCell"/>
</dbReference>
<dbReference type="EMBL" id="JADGJW010000912">
    <property type="protein sequence ID" value="KAJ3210009.1"/>
    <property type="molecule type" value="Genomic_DNA"/>
</dbReference>
<dbReference type="AlphaFoldDB" id="A0AAD5TVW7"/>
<keyword evidence="5" id="KW-0862">Zinc</keyword>
<keyword evidence="11" id="KW-1185">Reference proteome</keyword>
<comment type="caution">
    <text evidence="10">The sequence shown here is derived from an EMBL/GenBank/DDBJ whole genome shotgun (WGS) entry which is preliminary data.</text>
</comment>
<evidence type="ECO:0000256" key="7">
    <source>
        <dbReference type="PROSITE-ProRule" id="PRU00042"/>
    </source>
</evidence>
<accession>A0AAD5TVW7</accession>
<evidence type="ECO:0000256" key="5">
    <source>
        <dbReference type="ARBA" id="ARBA00022833"/>
    </source>
</evidence>
<dbReference type="Gene3D" id="3.30.160.60">
    <property type="entry name" value="Classic Zinc Finger"/>
    <property type="match status" value="1"/>
</dbReference>
<keyword evidence="2" id="KW-0479">Metal-binding</keyword>
<keyword evidence="4 7" id="KW-0863">Zinc-finger</keyword>
<name>A0AAD5TVW7_9FUNG</name>
<dbReference type="GO" id="GO:0000981">
    <property type="term" value="F:DNA-binding transcription factor activity, RNA polymerase II-specific"/>
    <property type="evidence" value="ECO:0007669"/>
    <property type="project" value="InterPro"/>
</dbReference>
<evidence type="ECO:0000259" key="9">
    <source>
        <dbReference type="PROSITE" id="PS50157"/>
    </source>
</evidence>
<evidence type="ECO:0000313" key="11">
    <source>
        <dbReference type="Proteomes" id="UP001211065"/>
    </source>
</evidence>
<keyword evidence="6" id="KW-0539">Nucleus</keyword>
<gene>
    <name evidence="10" type="ORF">HK099_008383</name>
</gene>
<dbReference type="PROSITE" id="PS50157">
    <property type="entry name" value="ZINC_FINGER_C2H2_2"/>
    <property type="match status" value="1"/>
</dbReference>
<dbReference type="PANTHER" id="PTHR40626">
    <property type="entry name" value="MIP31509P"/>
    <property type="match status" value="1"/>
</dbReference>
<dbReference type="GO" id="GO:0008270">
    <property type="term" value="F:zinc ion binding"/>
    <property type="evidence" value="ECO:0007669"/>
    <property type="project" value="UniProtKB-KW"/>
</dbReference>
<evidence type="ECO:0000256" key="1">
    <source>
        <dbReference type="ARBA" id="ARBA00004123"/>
    </source>
</evidence>
<dbReference type="PANTHER" id="PTHR40626:SF11">
    <property type="entry name" value="ZINC FINGER PROTEIN YPR022C"/>
    <property type="match status" value="1"/>
</dbReference>
<dbReference type="SUPFAM" id="SSF57667">
    <property type="entry name" value="beta-beta-alpha zinc fingers"/>
    <property type="match status" value="1"/>
</dbReference>
<feature type="region of interest" description="Disordered" evidence="8">
    <location>
        <begin position="327"/>
        <end position="411"/>
    </location>
</feature>
<organism evidence="10 11">
    <name type="scientific">Clydaea vesicula</name>
    <dbReference type="NCBI Taxonomy" id="447962"/>
    <lineage>
        <taxon>Eukaryota</taxon>
        <taxon>Fungi</taxon>
        <taxon>Fungi incertae sedis</taxon>
        <taxon>Chytridiomycota</taxon>
        <taxon>Chytridiomycota incertae sedis</taxon>
        <taxon>Chytridiomycetes</taxon>
        <taxon>Lobulomycetales</taxon>
        <taxon>Lobulomycetaceae</taxon>
        <taxon>Clydaea</taxon>
    </lineage>
</organism>
<feature type="compositionally biased region" description="Polar residues" evidence="8">
    <location>
        <begin position="327"/>
        <end position="353"/>
    </location>
</feature>
<dbReference type="InterPro" id="IPR036236">
    <property type="entry name" value="Znf_C2H2_sf"/>
</dbReference>
<reference evidence="10" key="1">
    <citation type="submission" date="2020-05" db="EMBL/GenBank/DDBJ databases">
        <title>Phylogenomic resolution of chytrid fungi.</title>
        <authorList>
            <person name="Stajich J.E."/>
            <person name="Amses K."/>
            <person name="Simmons R."/>
            <person name="Seto K."/>
            <person name="Myers J."/>
            <person name="Bonds A."/>
            <person name="Quandt C.A."/>
            <person name="Barry K."/>
            <person name="Liu P."/>
            <person name="Grigoriev I."/>
            <person name="Longcore J.E."/>
            <person name="James T.Y."/>
        </authorList>
    </citation>
    <scope>NUCLEOTIDE SEQUENCE</scope>
    <source>
        <strain evidence="10">JEL0476</strain>
    </source>
</reference>
<evidence type="ECO:0000256" key="4">
    <source>
        <dbReference type="ARBA" id="ARBA00022771"/>
    </source>
</evidence>
<feature type="compositionally biased region" description="Basic and acidic residues" evidence="8">
    <location>
        <begin position="227"/>
        <end position="243"/>
    </location>
</feature>
<dbReference type="GO" id="GO:0000978">
    <property type="term" value="F:RNA polymerase II cis-regulatory region sequence-specific DNA binding"/>
    <property type="evidence" value="ECO:0007669"/>
    <property type="project" value="InterPro"/>
</dbReference>
<evidence type="ECO:0000256" key="6">
    <source>
        <dbReference type="ARBA" id="ARBA00023242"/>
    </source>
</evidence>